<evidence type="ECO:0000313" key="2">
    <source>
        <dbReference type="Proteomes" id="UP000011885"/>
    </source>
</evidence>
<sequence>MTLHNRACKTWMKERLLQFRRCCQSPHLFQATFQRLATALDESHDTSFGPPIDGSFYQWTQDCLHLELTDGGEQCQHRMRDRIPGDFDCNDNLHTHRWSRWAGSVFPPEGFCSR</sequence>
<protein>
    <submittedName>
        <fullName evidence="1">Uncharacterized protein</fullName>
    </submittedName>
</protein>
<dbReference type="AlphaFoldDB" id="M5U231"/>
<organism evidence="1 2">
    <name type="scientific">Rhodopirellula sallentina SM41</name>
    <dbReference type="NCBI Taxonomy" id="1263870"/>
    <lineage>
        <taxon>Bacteria</taxon>
        <taxon>Pseudomonadati</taxon>
        <taxon>Planctomycetota</taxon>
        <taxon>Planctomycetia</taxon>
        <taxon>Pirellulales</taxon>
        <taxon>Pirellulaceae</taxon>
        <taxon>Rhodopirellula</taxon>
    </lineage>
</organism>
<gene>
    <name evidence="1" type="ORF">RSSM_06643</name>
</gene>
<accession>M5U231</accession>
<proteinExistence type="predicted"/>
<keyword evidence="2" id="KW-1185">Reference proteome</keyword>
<name>M5U231_9BACT</name>
<dbReference type="PATRIC" id="fig|1263870.3.peg.7049"/>
<evidence type="ECO:0000313" key="1">
    <source>
        <dbReference type="EMBL" id="EMI51911.1"/>
    </source>
</evidence>
<comment type="caution">
    <text evidence="1">The sequence shown here is derived from an EMBL/GenBank/DDBJ whole genome shotgun (WGS) entry which is preliminary data.</text>
</comment>
<reference evidence="1 2" key="1">
    <citation type="journal article" date="2013" name="Mar. Genomics">
        <title>Expression of sulfatases in Rhodopirellula baltica and the diversity of sulfatases in the genus Rhodopirellula.</title>
        <authorList>
            <person name="Wegner C.E."/>
            <person name="Richter-Heitmann T."/>
            <person name="Klindworth A."/>
            <person name="Klockow C."/>
            <person name="Richter M."/>
            <person name="Achstetter T."/>
            <person name="Glockner F.O."/>
            <person name="Harder J."/>
        </authorList>
    </citation>
    <scope>NUCLEOTIDE SEQUENCE [LARGE SCALE GENOMIC DNA]</scope>
    <source>
        <strain evidence="1 2">SM41</strain>
    </source>
</reference>
<dbReference type="Proteomes" id="UP000011885">
    <property type="component" value="Unassembled WGS sequence"/>
</dbReference>
<dbReference type="EMBL" id="ANOH01000466">
    <property type="protein sequence ID" value="EMI51911.1"/>
    <property type="molecule type" value="Genomic_DNA"/>
</dbReference>